<reference evidence="1" key="4">
    <citation type="submission" date="2024-05" db="EMBL/GenBank/DDBJ databases">
        <authorList>
            <person name="Sun Q."/>
            <person name="Zhou Y."/>
        </authorList>
    </citation>
    <scope>NUCLEOTIDE SEQUENCE</scope>
    <source>
        <strain evidence="1">CGMCC 1.10832</strain>
    </source>
</reference>
<dbReference type="RefSeq" id="WP_188459792.1">
    <property type="nucleotide sequence ID" value="NZ_BAABHU010000001.1"/>
</dbReference>
<comment type="caution">
    <text evidence="2">The sequence shown here is derived from an EMBL/GenBank/DDBJ whole genome shotgun (WGS) entry which is preliminary data.</text>
</comment>
<dbReference type="EMBL" id="BMEC01000001">
    <property type="protein sequence ID" value="GGC19341.1"/>
    <property type="molecule type" value="Genomic_DNA"/>
</dbReference>
<accession>A0A2T4DUD2</accession>
<sequence>MISKDNSGIALSGMDDSSSHIIVYLRIISSQLIGSINPILNSLIYKAAPNSPAHTTENLKSIFTNP</sequence>
<protein>
    <submittedName>
        <fullName evidence="2">Uncharacterized protein</fullName>
    </submittedName>
</protein>
<evidence type="ECO:0000313" key="4">
    <source>
        <dbReference type="Proteomes" id="UP000636010"/>
    </source>
</evidence>
<dbReference type="EMBL" id="PYVU01000014">
    <property type="protein sequence ID" value="PTB97413.1"/>
    <property type="molecule type" value="Genomic_DNA"/>
</dbReference>
<organism evidence="2 3">
    <name type="scientific">Marivirga lumbricoides</name>
    <dbReference type="NCBI Taxonomy" id="1046115"/>
    <lineage>
        <taxon>Bacteria</taxon>
        <taxon>Pseudomonadati</taxon>
        <taxon>Bacteroidota</taxon>
        <taxon>Cytophagia</taxon>
        <taxon>Cytophagales</taxon>
        <taxon>Marivirgaceae</taxon>
        <taxon>Marivirga</taxon>
    </lineage>
</organism>
<dbReference type="Proteomes" id="UP000240608">
    <property type="component" value="Unassembled WGS sequence"/>
</dbReference>
<proteinExistence type="predicted"/>
<dbReference type="Proteomes" id="UP000636010">
    <property type="component" value="Unassembled WGS sequence"/>
</dbReference>
<evidence type="ECO:0000313" key="3">
    <source>
        <dbReference type="Proteomes" id="UP000240608"/>
    </source>
</evidence>
<reference evidence="4" key="3">
    <citation type="journal article" date="2019" name="Int. J. Syst. Evol. Microbiol.">
        <title>The Global Catalogue of Microorganisms (GCM) 10K type strain sequencing project: providing services to taxonomists for standard genome sequencing and annotation.</title>
        <authorList>
            <consortium name="The Broad Institute Genomics Platform"/>
            <consortium name="The Broad Institute Genome Sequencing Center for Infectious Disease"/>
            <person name="Wu L."/>
            <person name="Ma J."/>
        </authorList>
    </citation>
    <scope>NUCLEOTIDE SEQUENCE [LARGE SCALE GENOMIC DNA]</scope>
    <source>
        <strain evidence="4">CGMCC 1.10832</strain>
    </source>
</reference>
<evidence type="ECO:0000313" key="2">
    <source>
        <dbReference type="EMBL" id="PTB97413.1"/>
    </source>
</evidence>
<gene>
    <name evidence="2" type="ORF">C9994_02890</name>
    <name evidence="1" type="ORF">GCM10011506_00500</name>
</gene>
<dbReference type="AlphaFoldDB" id="A0A2T4DUD2"/>
<reference evidence="1" key="1">
    <citation type="journal article" date="2014" name="Int. J. Syst. Evol. Microbiol.">
        <title>Complete genome of a new Firmicutes species belonging to the dominant human colonic microbiota ('Ruminococcus bicirculans') reveals two chromosomes and a selective capacity to utilize plant glucans.</title>
        <authorList>
            <consortium name="NISC Comparative Sequencing Program"/>
            <person name="Wegmann U."/>
            <person name="Louis P."/>
            <person name="Goesmann A."/>
            <person name="Henrissat B."/>
            <person name="Duncan S.H."/>
            <person name="Flint H.J."/>
        </authorList>
    </citation>
    <scope>NUCLEOTIDE SEQUENCE</scope>
    <source>
        <strain evidence="1">CGMCC 1.10832</strain>
    </source>
</reference>
<name>A0A2T4DUD2_9BACT</name>
<reference evidence="2 3" key="2">
    <citation type="submission" date="2018-03" db="EMBL/GenBank/DDBJ databases">
        <title>Cross-interface Injection: A General Nanoliter Liquid Handling Method Applied to Single Cells Genome Amplification Automated Nanoliter Liquid Handling Applied to Single Cell Multiple Displacement Amplification.</title>
        <authorList>
            <person name="Yun J."/>
            <person name="Xu P."/>
            <person name="Xu J."/>
            <person name="Dai X."/>
            <person name="Wang Y."/>
            <person name="Zheng X."/>
            <person name="Cao C."/>
            <person name="Yi Q."/>
            <person name="Zhu Y."/>
            <person name="Wang L."/>
            <person name="Dong Z."/>
            <person name="Huang Y."/>
            <person name="Huang L."/>
            <person name="Du W."/>
        </authorList>
    </citation>
    <scope>NUCLEOTIDE SEQUENCE [LARGE SCALE GENOMIC DNA]</scope>
    <source>
        <strain evidence="2 3">Z-D1-2</strain>
    </source>
</reference>
<keyword evidence="4" id="KW-1185">Reference proteome</keyword>
<evidence type="ECO:0000313" key="1">
    <source>
        <dbReference type="EMBL" id="GGC19341.1"/>
    </source>
</evidence>